<reference evidence="2" key="1">
    <citation type="submission" date="2019-09" db="EMBL/GenBank/DDBJ databases">
        <title>Organ-specific transcriptomic study of the physiology of the cattle tick, Rhipicephalus microplus.</title>
        <authorList>
            <person name="Tirloni L."/>
            <person name="Braz G."/>
            <person name="Gandara A.C.P."/>
            <person name="Sabadin G.A."/>
            <person name="da Silva R.M."/>
            <person name="Guizzo M.G."/>
            <person name="Machado J.A."/>
            <person name="Costa E.P."/>
            <person name="Gomes H.F."/>
            <person name="Moraes J."/>
            <person name="Mota M.B.S."/>
            <person name="Mesquita R.D."/>
            <person name="Alvarenga P.H."/>
            <person name="Alves F."/>
            <person name="Seixas A."/>
            <person name="da Fonseca R.N."/>
            <person name="Fogaca A."/>
            <person name="Logullo C."/>
            <person name="Tanaka A."/>
            <person name="Daffre S."/>
            <person name="Termignoni C."/>
            <person name="Vaz I.S.Jr."/>
            <person name="Oliveira P.L."/>
            <person name="Ribeiro J.M."/>
        </authorList>
    </citation>
    <scope>NUCLEOTIDE SEQUENCE</scope>
    <source>
        <strain evidence="2">Porto Alegre</strain>
    </source>
</reference>
<dbReference type="AlphaFoldDB" id="A0A6M2DAB8"/>
<evidence type="ECO:0000313" key="2">
    <source>
        <dbReference type="EMBL" id="NOV43263.1"/>
    </source>
</evidence>
<evidence type="ECO:0000256" key="1">
    <source>
        <dbReference type="SAM" id="SignalP"/>
    </source>
</evidence>
<feature type="signal peptide" evidence="1">
    <location>
        <begin position="1"/>
        <end position="15"/>
    </location>
</feature>
<feature type="chain" id="PRO_5027068724" evidence="1">
    <location>
        <begin position="16"/>
        <end position="80"/>
    </location>
</feature>
<keyword evidence="1" id="KW-0732">Signal</keyword>
<dbReference type="EMBL" id="GHWJ01010526">
    <property type="protein sequence ID" value="NOV43263.1"/>
    <property type="molecule type" value="Transcribed_RNA"/>
</dbReference>
<accession>A0A6M2DAB8</accession>
<protein>
    <submittedName>
        <fullName evidence="2">Putative secreted protein ovary overexpressed</fullName>
    </submittedName>
</protein>
<name>A0A6M2DAB8_RHIMP</name>
<organism evidence="2">
    <name type="scientific">Rhipicephalus microplus</name>
    <name type="common">Cattle tick</name>
    <name type="synonym">Boophilus microplus</name>
    <dbReference type="NCBI Taxonomy" id="6941"/>
    <lineage>
        <taxon>Eukaryota</taxon>
        <taxon>Metazoa</taxon>
        <taxon>Ecdysozoa</taxon>
        <taxon>Arthropoda</taxon>
        <taxon>Chelicerata</taxon>
        <taxon>Arachnida</taxon>
        <taxon>Acari</taxon>
        <taxon>Parasitiformes</taxon>
        <taxon>Ixodida</taxon>
        <taxon>Ixodoidea</taxon>
        <taxon>Ixodidae</taxon>
        <taxon>Rhipicephalinae</taxon>
        <taxon>Rhipicephalus</taxon>
        <taxon>Boophilus</taxon>
    </lineage>
</organism>
<sequence>MFCFFFFFFWHNSLKTFIEPSYHKTIQLARLQAKASESIKGIFAGFNNVSNNSLMECGILHILHRESVRLLRLTSCKWSN</sequence>
<proteinExistence type="predicted"/>